<sequence length="493" mass="53787">MQVEEARDLLHRALDAYAGSGDTEALDRLEHELDRLDAPLRVALAGKLKAGKSTLLNALLGDELAATDHAECTRVVTWYRHGSVPSITVHPVTGEPWTCPPRRGPAGLVVDLRGCRAEEVDRVEVVWPASGLRDLTLVDTPGLDSLSREVSHRTSGFLTAEEESPVDAVVYLMRHLHATDVRFLEAFEEARSRRDVAAATVAVLSRADEVGVGRIDAMISADRVAERYRAHAALRAVCQTVVPVSGLLAHTGQTLREDEVAALRVLAAMDRAEVEGLLLSVDRFRQPSLSLGVPAEMRAHLLSRLGLFGVRMALAVLRLRRQTAATLADELVRRSGLPELRRVLTAQLMERRDQLRAQAAVRAVARLVADAPPPDGVELAARCEQLVAGAHELREIALLARLRATPVELSPEQVASADRLLGGDGRAVVARLRLPADARPADVRTAAAHALEQWRALADDPMLDTDTRRVCRVLVRTCEGLLTDDVRPVREHV</sequence>
<dbReference type="RefSeq" id="WP_169325209.1">
    <property type="nucleotide sequence ID" value="NZ_JABCJJ010000017.1"/>
</dbReference>
<dbReference type="PANTHER" id="PTHR43681:SF1">
    <property type="entry name" value="SARCALUMENIN"/>
    <property type="match status" value="1"/>
</dbReference>
<accession>A0A7Y0QI40</accession>
<proteinExistence type="predicted"/>
<dbReference type="InterPro" id="IPR006073">
    <property type="entry name" value="GTP-bd"/>
</dbReference>
<dbReference type="AlphaFoldDB" id="A0A7Y0QI40"/>
<dbReference type="Pfam" id="PF01926">
    <property type="entry name" value="MMR_HSR1"/>
    <property type="match status" value="1"/>
</dbReference>
<keyword evidence="3" id="KW-1185">Reference proteome</keyword>
<gene>
    <name evidence="2" type="ORF">HIR71_11285</name>
</gene>
<evidence type="ECO:0000313" key="3">
    <source>
        <dbReference type="Proteomes" id="UP000562124"/>
    </source>
</evidence>
<reference evidence="2 3" key="1">
    <citation type="submission" date="2020-04" db="EMBL/GenBank/DDBJ databases">
        <title>Sequencing and Assembly of C. fimi.</title>
        <authorList>
            <person name="Ramsey A.R."/>
        </authorList>
    </citation>
    <scope>NUCLEOTIDE SEQUENCE [LARGE SCALE GENOMIC DNA]</scope>
    <source>
        <strain evidence="2 3">SB</strain>
    </source>
</reference>
<dbReference type="EMBL" id="JABCJJ010000017">
    <property type="protein sequence ID" value="NMR20793.1"/>
    <property type="molecule type" value="Genomic_DNA"/>
</dbReference>
<dbReference type="InterPro" id="IPR051943">
    <property type="entry name" value="TRAFAC_Dynamin-like_GTPase"/>
</dbReference>
<dbReference type="SUPFAM" id="SSF52540">
    <property type="entry name" value="P-loop containing nucleoside triphosphate hydrolases"/>
    <property type="match status" value="1"/>
</dbReference>
<dbReference type="Gene3D" id="3.40.50.300">
    <property type="entry name" value="P-loop containing nucleotide triphosphate hydrolases"/>
    <property type="match status" value="1"/>
</dbReference>
<dbReference type="Proteomes" id="UP000562124">
    <property type="component" value="Unassembled WGS sequence"/>
</dbReference>
<feature type="domain" description="G" evidence="1">
    <location>
        <begin position="41"/>
        <end position="186"/>
    </location>
</feature>
<dbReference type="InterPro" id="IPR027417">
    <property type="entry name" value="P-loop_NTPase"/>
</dbReference>
<name>A0A7Y0QI40_CELFI</name>
<evidence type="ECO:0000313" key="2">
    <source>
        <dbReference type="EMBL" id="NMR20793.1"/>
    </source>
</evidence>
<evidence type="ECO:0000259" key="1">
    <source>
        <dbReference type="Pfam" id="PF01926"/>
    </source>
</evidence>
<dbReference type="PANTHER" id="PTHR43681">
    <property type="entry name" value="TRANSMEMBRANE GTPASE FZO"/>
    <property type="match status" value="1"/>
</dbReference>
<organism evidence="2 3">
    <name type="scientific">Cellulomonas fimi</name>
    <dbReference type="NCBI Taxonomy" id="1708"/>
    <lineage>
        <taxon>Bacteria</taxon>
        <taxon>Bacillati</taxon>
        <taxon>Actinomycetota</taxon>
        <taxon>Actinomycetes</taxon>
        <taxon>Micrococcales</taxon>
        <taxon>Cellulomonadaceae</taxon>
        <taxon>Cellulomonas</taxon>
    </lineage>
</organism>
<protein>
    <submittedName>
        <fullName evidence="2">GTP-binding protein</fullName>
    </submittedName>
</protein>
<comment type="caution">
    <text evidence="2">The sequence shown here is derived from an EMBL/GenBank/DDBJ whole genome shotgun (WGS) entry which is preliminary data.</text>
</comment>